<feature type="region of interest" description="Disordered" evidence="1">
    <location>
        <begin position="63"/>
        <end position="89"/>
    </location>
</feature>
<proteinExistence type="predicted"/>
<organism evidence="2 3">
    <name type="scientific">Racocetra fulgida</name>
    <dbReference type="NCBI Taxonomy" id="60492"/>
    <lineage>
        <taxon>Eukaryota</taxon>
        <taxon>Fungi</taxon>
        <taxon>Fungi incertae sedis</taxon>
        <taxon>Mucoromycota</taxon>
        <taxon>Glomeromycotina</taxon>
        <taxon>Glomeromycetes</taxon>
        <taxon>Diversisporales</taxon>
        <taxon>Gigasporaceae</taxon>
        <taxon>Racocetra</taxon>
    </lineage>
</organism>
<dbReference type="AlphaFoldDB" id="A0A9N9FIC1"/>
<feature type="compositionally biased region" description="Basic and acidic residues" evidence="1">
    <location>
        <begin position="63"/>
        <end position="87"/>
    </location>
</feature>
<gene>
    <name evidence="2" type="ORF">RFULGI_LOCUS4016</name>
</gene>
<protein>
    <submittedName>
        <fullName evidence="2">5182_t:CDS:1</fullName>
    </submittedName>
</protein>
<dbReference type="Proteomes" id="UP000789396">
    <property type="component" value="Unassembled WGS sequence"/>
</dbReference>
<evidence type="ECO:0000313" key="3">
    <source>
        <dbReference type="Proteomes" id="UP000789396"/>
    </source>
</evidence>
<reference evidence="2" key="1">
    <citation type="submission" date="2021-06" db="EMBL/GenBank/DDBJ databases">
        <authorList>
            <person name="Kallberg Y."/>
            <person name="Tangrot J."/>
            <person name="Rosling A."/>
        </authorList>
    </citation>
    <scope>NUCLEOTIDE SEQUENCE</scope>
    <source>
        <strain evidence="2">IN212</strain>
    </source>
</reference>
<comment type="caution">
    <text evidence="2">The sequence shown here is derived from an EMBL/GenBank/DDBJ whole genome shotgun (WGS) entry which is preliminary data.</text>
</comment>
<sequence length="204" mass="23339">MEKWQEKRAKVHETRSKAMLDVINWAEVTEKELTTGEPSNTADLAKAPLLNVIIMEEGSGKFYDKSGDISHSHDDRQMDKVSDKESENTVPVTDEILLNQNLYPNKIQTDRNVNVNVQLEAEVENTEMEVVSIHFTKKGYKENLEPVLDTEEDTMMADVTNNTDSIDGNNTNIMEYEKIETFQKTHQNLTEDGFTIVSKKKKKN</sequence>
<evidence type="ECO:0000256" key="1">
    <source>
        <dbReference type="SAM" id="MobiDB-lite"/>
    </source>
</evidence>
<dbReference type="EMBL" id="CAJVPZ010003805">
    <property type="protein sequence ID" value="CAG8536211.1"/>
    <property type="molecule type" value="Genomic_DNA"/>
</dbReference>
<evidence type="ECO:0000313" key="2">
    <source>
        <dbReference type="EMBL" id="CAG8536211.1"/>
    </source>
</evidence>
<name>A0A9N9FIC1_9GLOM</name>
<keyword evidence="3" id="KW-1185">Reference proteome</keyword>
<accession>A0A9N9FIC1</accession>